<gene>
    <name evidence="7" type="ORF">FE810_04795</name>
</gene>
<dbReference type="PANTHER" id="PTHR45825:SF11">
    <property type="entry name" value="ALPHA AMYLASE DOMAIN-CONTAINING PROTEIN"/>
    <property type="match status" value="1"/>
</dbReference>
<feature type="domain" description="Starch synthase catalytic" evidence="6">
    <location>
        <begin position="16"/>
        <end position="277"/>
    </location>
</feature>
<keyword evidence="4" id="KW-0808">Transferase</keyword>
<dbReference type="EMBL" id="VCBC01000004">
    <property type="protein sequence ID" value="TLU66827.1"/>
    <property type="molecule type" value="Genomic_DNA"/>
</dbReference>
<dbReference type="Gene3D" id="3.40.50.2000">
    <property type="entry name" value="Glycogen Phosphorylase B"/>
    <property type="match status" value="2"/>
</dbReference>
<accession>A0A5R9IRY9</accession>
<dbReference type="AlphaFoldDB" id="A0A5R9IRY9"/>
<dbReference type="EC" id="2.4.1.21" evidence="2"/>
<protein>
    <recommendedName>
        <fullName evidence="2">starch synthase</fullName>
        <ecNumber evidence="2">2.4.1.21</ecNumber>
    </recommendedName>
</protein>
<evidence type="ECO:0000313" key="8">
    <source>
        <dbReference type="Proteomes" id="UP000307790"/>
    </source>
</evidence>
<organism evidence="7 8">
    <name type="scientific">Thalassotalea litorea</name>
    <dbReference type="NCBI Taxonomy" id="2020715"/>
    <lineage>
        <taxon>Bacteria</taxon>
        <taxon>Pseudomonadati</taxon>
        <taxon>Pseudomonadota</taxon>
        <taxon>Gammaproteobacteria</taxon>
        <taxon>Alteromonadales</taxon>
        <taxon>Colwelliaceae</taxon>
        <taxon>Thalassotalea</taxon>
    </lineage>
</organism>
<dbReference type="SUPFAM" id="SSF53756">
    <property type="entry name" value="UDP-Glycosyltransferase/glycogen phosphorylase"/>
    <property type="match status" value="1"/>
</dbReference>
<dbReference type="RefSeq" id="WP_138318892.1">
    <property type="nucleotide sequence ID" value="NZ_VCBC01000004.1"/>
</dbReference>
<feature type="domain" description="Glycosyl transferase family 1" evidence="5">
    <location>
        <begin position="395"/>
        <end position="519"/>
    </location>
</feature>
<keyword evidence="3" id="KW-0328">Glycosyltransferase</keyword>
<reference evidence="7 8" key="1">
    <citation type="submission" date="2019-05" db="EMBL/GenBank/DDBJ databases">
        <title>Genome sequences of Thalassotalea litorea 1K03283.</title>
        <authorList>
            <person name="Zhang D."/>
        </authorList>
    </citation>
    <scope>NUCLEOTIDE SEQUENCE [LARGE SCALE GENOMIC DNA]</scope>
    <source>
        <strain evidence="7 8">MCCC 1K03283</strain>
    </source>
</reference>
<comment type="catalytic activity">
    <reaction evidence="1">
        <text>[(1-&gt;4)-alpha-D-glucosyl](n) + ADP-alpha-D-glucose = [(1-&gt;4)-alpha-D-glucosyl](n+1) + ADP + H(+)</text>
        <dbReference type="Rhea" id="RHEA:18189"/>
        <dbReference type="Rhea" id="RHEA-COMP:9584"/>
        <dbReference type="Rhea" id="RHEA-COMP:9587"/>
        <dbReference type="ChEBI" id="CHEBI:15378"/>
        <dbReference type="ChEBI" id="CHEBI:15444"/>
        <dbReference type="ChEBI" id="CHEBI:57498"/>
        <dbReference type="ChEBI" id="CHEBI:456216"/>
        <dbReference type="EC" id="2.4.1.21"/>
    </reaction>
</comment>
<dbReference type="GO" id="GO:0009011">
    <property type="term" value="F:alpha-1,4-glucan glucosyltransferase (ADP-glucose donor) activity"/>
    <property type="evidence" value="ECO:0007669"/>
    <property type="project" value="UniProtKB-EC"/>
</dbReference>
<dbReference type="PANTHER" id="PTHR45825">
    <property type="entry name" value="GRANULE-BOUND STARCH SYNTHASE 1, CHLOROPLASTIC/AMYLOPLASTIC"/>
    <property type="match status" value="1"/>
</dbReference>
<proteinExistence type="predicted"/>
<evidence type="ECO:0000259" key="5">
    <source>
        <dbReference type="Pfam" id="PF00534"/>
    </source>
</evidence>
<dbReference type="Pfam" id="PF00534">
    <property type="entry name" value="Glycos_transf_1"/>
    <property type="match status" value="1"/>
</dbReference>
<comment type="caution">
    <text evidence="7">The sequence shown here is derived from an EMBL/GenBank/DDBJ whole genome shotgun (WGS) entry which is preliminary data.</text>
</comment>
<dbReference type="InterPro" id="IPR001296">
    <property type="entry name" value="Glyco_trans_1"/>
</dbReference>
<dbReference type="GO" id="GO:0005978">
    <property type="term" value="P:glycogen biosynthetic process"/>
    <property type="evidence" value="ECO:0007669"/>
    <property type="project" value="TreeGrafter"/>
</dbReference>
<evidence type="ECO:0000313" key="7">
    <source>
        <dbReference type="EMBL" id="TLU66827.1"/>
    </source>
</evidence>
<dbReference type="Pfam" id="PF08323">
    <property type="entry name" value="Glyco_transf_5"/>
    <property type="match status" value="1"/>
</dbReference>
<evidence type="ECO:0000256" key="2">
    <source>
        <dbReference type="ARBA" id="ARBA00012588"/>
    </source>
</evidence>
<evidence type="ECO:0000256" key="4">
    <source>
        <dbReference type="ARBA" id="ARBA00022679"/>
    </source>
</evidence>
<dbReference type="GO" id="GO:0005829">
    <property type="term" value="C:cytosol"/>
    <property type="evidence" value="ECO:0007669"/>
    <property type="project" value="TreeGrafter"/>
</dbReference>
<keyword evidence="8" id="KW-1185">Reference proteome</keyword>
<evidence type="ECO:0000256" key="3">
    <source>
        <dbReference type="ARBA" id="ARBA00022676"/>
    </source>
</evidence>
<evidence type="ECO:0000259" key="6">
    <source>
        <dbReference type="Pfam" id="PF08323"/>
    </source>
</evidence>
<sequence length="547" mass="61456">MSSISQTKTDNQQFTVLHVASENDALVGGKVGGIGDVIRDVPKFSVEHGLQADVITPGYGIHGQNQKSVLIRQISVEFRGQIEQVELHRIDFTESAADITSPAVNHWFLEHPLFYQHGRGRIYVDDGEHRPFASDANKFALFCAAICELLSGFWLRKFRVLHLHDWHSGLVPTLAAFHKKYAPVANIHRVYSIHNLALQGIRPIDGDESSLKAWFPGLTVDETLVCDPRYPNCFNPTRAAINLVDAVHVVSPTYAKEVIQPSMHQQGFIGGEGLHLDLQRAQQQGRLFGILNGCDYDYAPILNPKPEHSVPARHFDHQAFPAIQQVLEQWQASHHFVHSAHLVALQRLQEWQESPFHGPLVTSIGRLTSQKVTLLLETVNGLTVLDHLLAVLAATHGRMIILGSGDPDLEDQITQAMQRHENLLFINGYHHQLPKYLFEGGDLFLMPSSFEPCGISQMLALRSGQPCLVHDIGGLHDTVVENKSGYLFRGADINKQANALIDCFQNALTTYSEKPQQWQKMRQLSSQQRFLWQDSIEQYCQHLYQGS</sequence>
<dbReference type="Proteomes" id="UP000307790">
    <property type="component" value="Unassembled WGS sequence"/>
</dbReference>
<name>A0A5R9IRY9_9GAMM</name>
<dbReference type="InterPro" id="IPR013534">
    <property type="entry name" value="Starch_synth_cat_dom"/>
</dbReference>
<evidence type="ECO:0000256" key="1">
    <source>
        <dbReference type="ARBA" id="ARBA00001478"/>
    </source>
</evidence>
<dbReference type="OrthoDB" id="9808590at2"/>